<feature type="transmembrane region" description="Helical" evidence="1">
    <location>
        <begin position="12"/>
        <end position="32"/>
    </location>
</feature>
<keyword evidence="3" id="KW-1185">Reference proteome</keyword>
<feature type="transmembrane region" description="Helical" evidence="1">
    <location>
        <begin position="199"/>
        <end position="221"/>
    </location>
</feature>
<keyword evidence="1" id="KW-1133">Transmembrane helix</keyword>
<keyword evidence="1" id="KW-0472">Membrane</keyword>
<gene>
    <name evidence="2" type="ORF">FVD38_01895</name>
</gene>
<dbReference type="RefSeq" id="WP_147933284.1">
    <property type="nucleotide sequence ID" value="NZ_VPFD01000002.1"/>
</dbReference>
<accession>A0A5C7G7E5</accession>
<reference evidence="2 3" key="1">
    <citation type="submission" date="2019-08" db="EMBL/GenBank/DDBJ databases">
        <title>Massilia golmudensis sp. nov., isolated from sand in the Qinghai-Tibetan Plateau.</title>
        <authorList>
            <person name="Zhang B."/>
        </authorList>
    </citation>
    <scope>NUCLEOTIDE SEQUENCE [LARGE SCALE GENOMIC DNA]</scope>
    <source>
        <strain evidence="2 3">GEM5</strain>
    </source>
</reference>
<feature type="transmembrane region" description="Helical" evidence="1">
    <location>
        <begin position="101"/>
        <end position="118"/>
    </location>
</feature>
<evidence type="ECO:0000256" key="1">
    <source>
        <dbReference type="SAM" id="Phobius"/>
    </source>
</evidence>
<feature type="transmembrane region" description="Helical" evidence="1">
    <location>
        <begin position="166"/>
        <end position="187"/>
    </location>
</feature>
<feature type="transmembrane region" description="Helical" evidence="1">
    <location>
        <begin position="38"/>
        <end position="61"/>
    </location>
</feature>
<protein>
    <submittedName>
        <fullName evidence="2">Uncharacterized protein</fullName>
    </submittedName>
</protein>
<sequence length="241" mass="27362">MIRDISRKTLGLSFFLLTIGTAGGWAMVSSIAGDKAAFNFLIIGSLIQIIIFISQLSVFLYMRKRIVFQLIFLAMCGLSLAWFMFSLVSPILWLNVIDNKIKSLILVVLLILIASNVVESFRVFEKIWNGLEASVRIKRLGVIGDTINWDKLINSMRLEADMYIPGFSRGFSLVISILMLVFMVLGFNLRHVYPVFSAFAWGIPSALMVAYLFQLIGLNLAQANKVRMLEKEYKVIFRQKM</sequence>
<dbReference type="EMBL" id="VPFD01000002">
    <property type="protein sequence ID" value="TXG01957.1"/>
    <property type="molecule type" value="Genomic_DNA"/>
</dbReference>
<dbReference type="AlphaFoldDB" id="A0A5C7G7E5"/>
<proteinExistence type="predicted"/>
<evidence type="ECO:0000313" key="3">
    <source>
        <dbReference type="Proteomes" id="UP000321413"/>
    </source>
</evidence>
<evidence type="ECO:0000313" key="2">
    <source>
        <dbReference type="EMBL" id="TXG01957.1"/>
    </source>
</evidence>
<comment type="caution">
    <text evidence="2">The sequence shown here is derived from an EMBL/GenBank/DDBJ whole genome shotgun (WGS) entry which is preliminary data.</text>
</comment>
<keyword evidence="1" id="KW-0812">Transmembrane</keyword>
<feature type="transmembrane region" description="Helical" evidence="1">
    <location>
        <begin position="70"/>
        <end position="95"/>
    </location>
</feature>
<dbReference type="Proteomes" id="UP000321413">
    <property type="component" value="Unassembled WGS sequence"/>
</dbReference>
<organism evidence="2 3">
    <name type="scientific">Massilia arenae</name>
    <dbReference type="NCBI Taxonomy" id="2603288"/>
    <lineage>
        <taxon>Bacteria</taxon>
        <taxon>Pseudomonadati</taxon>
        <taxon>Pseudomonadota</taxon>
        <taxon>Betaproteobacteria</taxon>
        <taxon>Burkholderiales</taxon>
        <taxon>Oxalobacteraceae</taxon>
        <taxon>Telluria group</taxon>
        <taxon>Massilia</taxon>
    </lineage>
</organism>
<name>A0A5C7G7E5_9BURK</name>